<evidence type="ECO:0000256" key="1">
    <source>
        <dbReference type="PROSITE-ProRule" id="PRU00024"/>
    </source>
</evidence>
<name>A0A8B6DM88_MYTGA</name>
<dbReference type="Proteomes" id="UP000596742">
    <property type="component" value="Unassembled WGS sequence"/>
</dbReference>
<dbReference type="InterPro" id="IPR000315">
    <property type="entry name" value="Znf_B-box"/>
</dbReference>
<dbReference type="EMBL" id="UYJE01003625">
    <property type="protein sequence ID" value="VDI20931.1"/>
    <property type="molecule type" value="Genomic_DNA"/>
</dbReference>
<dbReference type="PANTHER" id="PTHR25462">
    <property type="entry name" value="BONUS, ISOFORM C-RELATED"/>
    <property type="match status" value="1"/>
</dbReference>
<dbReference type="CDD" id="cd19757">
    <property type="entry name" value="Bbox1"/>
    <property type="match status" value="1"/>
</dbReference>
<feature type="coiled-coil region" evidence="2">
    <location>
        <begin position="132"/>
        <end position="231"/>
    </location>
</feature>
<feature type="domain" description="B box-type" evidence="3">
    <location>
        <begin position="18"/>
        <end position="68"/>
    </location>
</feature>
<dbReference type="GO" id="GO:0008270">
    <property type="term" value="F:zinc ion binding"/>
    <property type="evidence" value="ECO:0007669"/>
    <property type="project" value="UniProtKB-KW"/>
</dbReference>
<gene>
    <name evidence="4" type="ORF">MGAL_10B061522</name>
</gene>
<dbReference type="Pfam" id="PF06739">
    <property type="entry name" value="SBBP"/>
    <property type="match status" value="1"/>
</dbReference>
<evidence type="ECO:0000313" key="4">
    <source>
        <dbReference type="EMBL" id="VDI20931.1"/>
    </source>
</evidence>
<dbReference type="PROSITE" id="PS50119">
    <property type="entry name" value="ZF_BBOX"/>
    <property type="match status" value="1"/>
</dbReference>
<keyword evidence="1" id="KW-0862">Zinc</keyword>
<keyword evidence="1" id="KW-0479">Metal-binding</keyword>
<dbReference type="Gene3D" id="3.30.160.60">
    <property type="entry name" value="Classic Zinc Finger"/>
    <property type="match status" value="1"/>
</dbReference>
<protein>
    <submittedName>
        <fullName evidence="4">Tripartite motif-containing protein 2/3</fullName>
    </submittedName>
</protein>
<dbReference type="GO" id="GO:0061630">
    <property type="term" value="F:ubiquitin protein ligase activity"/>
    <property type="evidence" value="ECO:0007669"/>
    <property type="project" value="TreeGrafter"/>
</dbReference>
<keyword evidence="1" id="KW-0863">Zinc-finger</keyword>
<dbReference type="OrthoDB" id="6114557at2759"/>
<dbReference type="SUPFAM" id="SSF57845">
    <property type="entry name" value="B-box zinc-binding domain"/>
    <property type="match status" value="1"/>
</dbReference>
<evidence type="ECO:0000256" key="2">
    <source>
        <dbReference type="SAM" id="Coils"/>
    </source>
</evidence>
<sequence>MLRIHIYLVHISGITMDISTTLCGPCSERHITKPSTHWCLECEEAVCDDCQEHHKVLKATRGHEIIPIDKYKSLPSFITDIQQSCTYHNEKYQQYCVAHALPICFKCIKEHQKCNVIPLDEITNNAKTSGQLQDLETRLMDLLHNIDRIKMDRKVNLVSIEERKELHLVEIQQTRNQIKKRLNKLEKEIIQDLEKKECQCKKNIQTILSSVKEKENLITEYQTNLQSIKQHASDLQTFLVMRDIEIKVLENEQYLQYLVETGKFEPVDLICKVDPGVLSISNSVMNFGSIEIKTTSSNIRLIRAKDKQAQLQVTTKTINDLKLILQKKISTNGKITRGCCMSGNGEYFFTDHSSRKILYVIASDGTFKYNMLLGPSYGFDITFIDENTIAITSGRSNEHIGIDIIDTERRKKIKFINLPDSPYGITCDHDSLFVCVERRGIYQINTADHITSHVIRCNLPGGSFVSVFANKIYYTNWRDHSVVCCDHDGSRVWSFEDTSVLTIPGGITIDNDGNVFVVGQSSSNVAIISNDGKLHREILTDKDGLREPSAIFFDTQTKKLLVANKKETAILYSVT</sequence>
<dbReference type="Gene3D" id="2.120.10.30">
    <property type="entry name" value="TolB, C-terminal domain"/>
    <property type="match status" value="1"/>
</dbReference>
<dbReference type="InterPro" id="IPR011042">
    <property type="entry name" value="6-blade_b-propeller_TolB-like"/>
</dbReference>
<dbReference type="SUPFAM" id="SSF101898">
    <property type="entry name" value="NHL repeat"/>
    <property type="match status" value="1"/>
</dbReference>
<comment type="caution">
    <text evidence="4">The sequence shown here is derived from an EMBL/GenBank/DDBJ whole genome shotgun (WGS) entry which is preliminary data.</text>
</comment>
<dbReference type="GO" id="GO:0006513">
    <property type="term" value="P:protein monoubiquitination"/>
    <property type="evidence" value="ECO:0007669"/>
    <property type="project" value="TreeGrafter"/>
</dbReference>
<proteinExistence type="predicted"/>
<accession>A0A8B6DM88</accession>
<evidence type="ECO:0000259" key="3">
    <source>
        <dbReference type="PROSITE" id="PS50119"/>
    </source>
</evidence>
<evidence type="ECO:0000313" key="5">
    <source>
        <dbReference type="Proteomes" id="UP000596742"/>
    </source>
</evidence>
<dbReference type="InterPro" id="IPR010620">
    <property type="entry name" value="SBBP_repeat"/>
</dbReference>
<organism evidence="4 5">
    <name type="scientific">Mytilus galloprovincialis</name>
    <name type="common">Mediterranean mussel</name>
    <dbReference type="NCBI Taxonomy" id="29158"/>
    <lineage>
        <taxon>Eukaryota</taxon>
        <taxon>Metazoa</taxon>
        <taxon>Spiralia</taxon>
        <taxon>Lophotrochozoa</taxon>
        <taxon>Mollusca</taxon>
        <taxon>Bivalvia</taxon>
        <taxon>Autobranchia</taxon>
        <taxon>Pteriomorphia</taxon>
        <taxon>Mytilida</taxon>
        <taxon>Mytiloidea</taxon>
        <taxon>Mytilidae</taxon>
        <taxon>Mytilinae</taxon>
        <taxon>Mytilus</taxon>
    </lineage>
</organism>
<dbReference type="PANTHER" id="PTHR25462:SF229">
    <property type="entry name" value="TRANSCRIPTION INTERMEDIARY FACTOR 1-BETA"/>
    <property type="match status" value="1"/>
</dbReference>
<dbReference type="AlphaFoldDB" id="A0A8B6DM88"/>
<dbReference type="InterPro" id="IPR047153">
    <property type="entry name" value="TRIM45/56/19-like"/>
</dbReference>
<keyword evidence="2" id="KW-0175">Coiled coil</keyword>
<dbReference type="SMART" id="SM00336">
    <property type="entry name" value="BBOX"/>
    <property type="match status" value="2"/>
</dbReference>
<reference evidence="4" key="1">
    <citation type="submission" date="2018-11" db="EMBL/GenBank/DDBJ databases">
        <authorList>
            <person name="Alioto T."/>
            <person name="Alioto T."/>
        </authorList>
    </citation>
    <scope>NUCLEOTIDE SEQUENCE</scope>
</reference>
<keyword evidence="5" id="KW-1185">Reference proteome</keyword>